<dbReference type="PANTHER" id="PTHR11260">
    <property type="entry name" value="GLUTATHIONE S-TRANSFERASE, GST, SUPERFAMILY, GST DOMAIN CONTAINING"/>
    <property type="match status" value="1"/>
</dbReference>
<evidence type="ECO:0000256" key="5">
    <source>
        <dbReference type="SAM" id="MobiDB-lite"/>
    </source>
</evidence>
<dbReference type="FunFam" id="3.40.30.10:FF:000044">
    <property type="entry name" value="Glutathione S-transferase GSTU6"/>
    <property type="match status" value="3"/>
</dbReference>
<dbReference type="SFLD" id="SFLDG01152">
    <property type="entry name" value="Main.3:_Omega-_and_Tau-like"/>
    <property type="match status" value="2"/>
</dbReference>
<dbReference type="InterPro" id="IPR040079">
    <property type="entry name" value="Glutathione_S-Trfase"/>
</dbReference>
<dbReference type="InterPro" id="IPR036249">
    <property type="entry name" value="Thioredoxin-like_sf"/>
</dbReference>
<dbReference type="PROSITE" id="PS50405">
    <property type="entry name" value="GST_CTER"/>
    <property type="match status" value="2"/>
</dbReference>
<evidence type="ECO:0000313" key="8">
    <source>
        <dbReference type="EnsemblPlants" id="ORUFI10G17580.1"/>
    </source>
</evidence>
<evidence type="ECO:0000259" key="7">
    <source>
        <dbReference type="PROSITE" id="PS50405"/>
    </source>
</evidence>
<dbReference type="InterPro" id="IPR036282">
    <property type="entry name" value="Glutathione-S-Trfase_C_sf"/>
</dbReference>
<dbReference type="OMA" id="CESMIVV"/>
<feature type="region of interest" description="Disordered" evidence="5">
    <location>
        <begin position="124"/>
        <end position="151"/>
    </location>
</feature>
<accession>A0A0E0R1Q0</accession>
<comment type="similarity">
    <text evidence="3">Belongs to the GST superfamily. Tau family.</text>
</comment>
<feature type="domain" description="GST N-terminal" evidence="6">
    <location>
        <begin position="484"/>
        <end position="563"/>
    </location>
</feature>
<reference evidence="9" key="1">
    <citation type="submission" date="2013-06" db="EMBL/GenBank/DDBJ databases">
        <authorList>
            <person name="Zhao Q."/>
        </authorList>
    </citation>
    <scope>NUCLEOTIDE SEQUENCE</scope>
    <source>
        <strain evidence="9">cv. W1943</strain>
    </source>
</reference>
<dbReference type="Pfam" id="PF00043">
    <property type="entry name" value="GST_C"/>
    <property type="match status" value="1"/>
</dbReference>
<feature type="domain" description="GST N-terminal" evidence="6">
    <location>
        <begin position="41"/>
        <end position="122"/>
    </location>
</feature>
<feature type="domain" description="GST C-terminal" evidence="7">
    <location>
        <begin position="570"/>
        <end position="707"/>
    </location>
</feature>
<evidence type="ECO:0000256" key="3">
    <source>
        <dbReference type="ARBA" id="ARBA00025743"/>
    </source>
</evidence>
<dbReference type="InterPro" id="IPR010987">
    <property type="entry name" value="Glutathione-S-Trfase_C-like"/>
</dbReference>
<dbReference type="Gene3D" id="1.20.1050.10">
    <property type="match status" value="3"/>
</dbReference>
<dbReference type="FunFam" id="1.20.1050.10:FF:000023">
    <property type="entry name" value="Probable glutathione S-transferase GSTU6"/>
    <property type="match status" value="2"/>
</dbReference>
<keyword evidence="2" id="KW-0808">Transferase</keyword>
<evidence type="ECO:0000256" key="4">
    <source>
        <dbReference type="ARBA" id="ARBA00047960"/>
    </source>
</evidence>
<dbReference type="eggNOG" id="KOG0406">
    <property type="taxonomic scope" value="Eukaryota"/>
</dbReference>
<dbReference type="InterPro" id="IPR045074">
    <property type="entry name" value="GST_C_Tau"/>
</dbReference>
<dbReference type="SFLD" id="SFLDG00358">
    <property type="entry name" value="Main_(cytGST)"/>
    <property type="match status" value="2"/>
</dbReference>
<feature type="domain" description="GST C-terminal" evidence="7">
    <location>
        <begin position="344"/>
        <end position="474"/>
    </location>
</feature>
<dbReference type="GO" id="GO:0005737">
    <property type="term" value="C:cytoplasm"/>
    <property type="evidence" value="ECO:0007669"/>
    <property type="project" value="TreeGrafter"/>
</dbReference>
<dbReference type="CDD" id="cd03185">
    <property type="entry name" value="GST_C_Tau"/>
    <property type="match status" value="2"/>
</dbReference>
<comment type="catalytic activity">
    <reaction evidence="4">
        <text>RX + glutathione = an S-substituted glutathione + a halide anion + H(+)</text>
        <dbReference type="Rhea" id="RHEA:16437"/>
        <dbReference type="ChEBI" id="CHEBI:15378"/>
        <dbReference type="ChEBI" id="CHEBI:16042"/>
        <dbReference type="ChEBI" id="CHEBI:17792"/>
        <dbReference type="ChEBI" id="CHEBI:57925"/>
        <dbReference type="ChEBI" id="CHEBI:90779"/>
        <dbReference type="EC" id="2.5.1.18"/>
    </reaction>
</comment>
<dbReference type="SUPFAM" id="SSF52833">
    <property type="entry name" value="Thioredoxin-like"/>
    <property type="match status" value="3"/>
</dbReference>
<sequence length="712" mass="78177">MDLFLKIHSWLPLTLPPPPNLLWEGGEKGQREPPPPDPPVAAADLLGTWASPYVSRVKLALHLKGLSYEYVVEEDHFNNKSELLLSSNPVHKKVPVMIHNGKPICESLIIMEYLDEAFPDTAAPLLPADPTAPSLASGPPTLTTSGKTGEEKAEGMRHMLVAVDALEAAMEEWSYKGKPFFGGDAVGFLDDRGAVWRQDLGRRAKTPLLSAWERRFGEMDAAKVALPDVCKLVEFAKMRRVQLEAAMAATTEMAAEDELKLLGFWASPYVCRVKLALHLKGLIYDYVKEDVFTNKSELLLSCNPVHAKVPVLIHNGKPICESQVIVQYIDEVFPDAGVTLLPADPHDRAAARFWAAYIDDKLLPPWVHAYRGKTDEEKAERMKQTLAVVDALETAMEECSKGNAFFGGDTVGYVDVALGGLLSWLHGTEELCGAKILDAAKTPLLSAWARRFGELDAANAALPDVGRLLILPDLVGSEMAGGGDELKLLATWFSPFASRVKFVFHLKGLSYENIEEDLKNKSELLLKSNPVIKKVPVLLHNGKPLCESMVIVEYLDETFAAVGPSVVPADPYERAVARFWVSYIDNKLVAPWFQVFRGKTKEEKAEGLKQMFEATAVMEVAFRECSKGRPFFGGDAVGIVDVALGSQLGWLRASETLSGIKLFDPAKTPLLLAWAERFLALDAAKASMPESGRLLAYAKMRQAETDAANASK</sequence>
<dbReference type="Gramene" id="ORUFI10G17580.1">
    <property type="protein sequence ID" value="ORUFI10G17580.1"/>
    <property type="gene ID" value="ORUFI10G17580"/>
</dbReference>
<evidence type="ECO:0000313" key="9">
    <source>
        <dbReference type="Proteomes" id="UP000008022"/>
    </source>
</evidence>
<dbReference type="Pfam" id="PF02798">
    <property type="entry name" value="GST_N"/>
    <property type="match status" value="3"/>
</dbReference>
<feature type="domain" description="GST N-terminal" evidence="6">
    <location>
        <begin position="257"/>
        <end position="337"/>
    </location>
</feature>
<dbReference type="GO" id="GO:0006749">
    <property type="term" value="P:glutathione metabolic process"/>
    <property type="evidence" value="ECO:0007669"/>
    <property type="project" value="InterPro"/>
</dbReference>
<dbReference type="InterPro" id="IPR004045">
    <property type="entry name" value="Glutathione_S-Trfase_N"/>
</dbReference>
<dbReference type="CDD" id="cd03058">
    <property type="entry name" value="GST_N_Tau"/>
    <property type="match status" value="3"/>
</dbReference>
<dbReference type="PANTHER" id="PTHR11260:SF476">
    <property type="entry name" value="OS10G0530500 PROTEIN"/>
    <property type="match status" value="1"/>
</dbReference>
<dbReference type="HOGENOM" id="CLU_011226_23_2_1"/>
<dbReference type="GO" id="GO:0004364">
    <property type="term" value="F:glutathione transferase activity"/>
    <property type="evidence" value="ECO:0007669"/>
    <property type="project" value="UniProtKB-EC"/>
</dbReference>
<dbReference type="InterPro" id="IPR045073">
    <property type="entry name" value="Omega/Tau-like"/>
</dbReference>
<evidence type="ECO:0000259" key="6">
    <source>
        <dbReference type="PROSITE" id="PS50404"/>
    </source>
</evidence>
<feature type="compositionally biased region" description="Low complexity" evidence="5">
    <location>
        <begin position="124"/>
        <end position="137"/>
    </location>
</feature>
<keyword evidence="9" id="KW-1185">Reference proteome</keyword>
<dbReference type="AlphaFoldDB" id="A0A0E0R1Q0"/>
<dbReference type="SFLD" id="SFLDS00019">
    <property type="entry name" value="Glutathione_Transferase_(cytos"/>
    <property type="match status" value="2"/>
</dbReference>
<protein>
    <recommendedName>
        <fullName evidence="1">glutathione transferase</fullName>
        <ecNumber evidence="1">2.5.1.18</ecNumber>
    </recommendedName>
</protein>
<name>A0A0E0R1Q0_ORYRU</name>
<organism evidence="8 9">
    <name type="scientific">Oryza rufipogon</name>
    <name type="common">Brownbeard rice</name>
    <name type="synonym">Asian wild rice</name>
    <dbReference type="NCBI Taxonomy" id="4529"/>
    <lineage>
        <taxon>Eukaryota</taxon>
        <taxon>Viridiplantae</taxon>
        <taxon>Streptophyta</taxon>
        <taxon>Embryophyta</taxon>
        <taxon>Tracheophyta</taxon>
        <taxon>Spermatophyta</taxon>
        <taxon>Magnoliopsida</taxon>
        <taxon>Liliopsida</taxon>
        <taxon>Poales</taxon>
        <taxon>Poaceae</taxon>
        <taxon>BOP clade</taxon>
        <taxon>Oryzoideae</taxon>
        <taxon>Oryzeae</taxon>
        <taxon>Oryzinae</taxon>
        <taxon>Oryza</taxon>
    </lineage>
</organism>
<dbReference type="InterPro" id="IPR004046">
    <property type="entry name" value="GST_C"/>
</dbReference>
<dbReference type="Gene3D" id="3.40.30.10">
    <property type="entry name" value="Glutaredoxin"/>
    <property type="match status" value="3"/>
</dbReference>
<dbReference type="Proteomes" id="UP000008022">
    <property type="component" value="Unassembled WGS sequence"/>
</dbReference>
<dbReference type="PROSITE" id="PS50404">
    <property type="entry name" value="GST_NTER"/>
    <property type="match status" value="3"/>
</dbReference>
<evidence type="ECO:0000256" key="1">
    <source>
        <dbReference type="ARBA" id="ARBA00012452"/>
    </source>
</evidence>
<reference evidence="8" key="2">
    <citation type="submission" date="2015-06" db="UniProtKB">
        <authorList>
            <consortium name="EnsemblPlants"/>
        </authorList>
    </citation>
    <scope>IDENTIFICATION</scope>
</reference>
<evidence type="ECO:0000256" key="2">
    <source>
        <dbReference type="ARBA" id="ARBA00022679"/>
    </source>
</evidence>
<proteinExistence type="inferred from homology"/>
<dbReference type="EC" id="2.5.1.18" evidence="1"/>
<dbReference type="STRING" id="4529.A0A0E0R1Q0"/>
<dbReference type="SUPFAM" id="SSF47616">
    <property type="entry name" value="GST C-terminal domain-like"/>
    <property type="match status" value="3"/>
</dbReference>
<dbReference type="EnsemblPlants" id="ORUFI10G17580.1">
    <property type="protein sequence ID" value="ORUFI10G17580.1"/>
    <property type="gene ID" value="ORUFI10G17580"/>
</dbReference>